<sequence>MEAEVALSGGRITPGVVRVGDTVRRPASAASGFVADLLRHLERQGFDGAPRHLGRDQQGRDILSYLPSHVPERFRTWTDGQVAAAGTLLRALHDATRGSSLAAPQPLVCHGDPGPNNCVFREGRPVAFIDYDQAAPGEALTDVGYLAWTWCISSRPTAPPAHAQAAQVRLLADAYGLTAPERRLLPDAVLDSQLRNARWWQDRRDATGPTPATSAQIAERVAWSHREHAHTHTHRAAFDEALRAS</sequence>
<dbReference type="InterPro" id="IPR002575">
    <property type="entry name" value="Aminoglycoside_PTrfase"/>
</dbReference>
<evidence type="ECO:0000259" key="2">
    <source>
        <dbReference type="Pfam" id="PF01636"/>
    </source>
</evidence>
<feature type="region of interest" description="Disordered" evidence="1">
    <location>
        <begin position="226"/>
        <end position="245"/>
    </location>
</feature>
<feature type="compositionally biased region" description="Basic and acidic residues" evidence="1">
    <location>
        <begin position="236"/>
        <end position="245"/>
    </location>
</feature>
<reference evidence="3 4" key="1">
    <citation type="submission" date="2024-09" db="EMBL/GenBank/DDBJ databases">
        <authorList>
            <person name="Lee S.D."/>
        </authorList>
    </citation>
    <scope>NUCLEOTIDE SEQUENCE [LARGE SCALE GENOMIC DNA]</scope>
    <source>
        <strain evidence="3 4">N1-5</strain>
    </source>
</reference>
<proteinExistence type="predicted"/>
<evidence type="ECO:0000313" key="3">
    <source>
        <dbReference type="EMBL" id="MFC1402075.1"/>
    </source>
</evidence>
<dbReference type="SUPFAM" id="SSF56112">
    <property type="entry name" value="Protein kinase-like (PK-like)"/>
    <property type="match status" value="1"/>
</dbReference>
<feature type="domain" description="Aminoglycoside phosphotransferase" evidence="2">
    <location>
        <begin position="104"/>
        <end position="167"/>
    </location>
</feature>
<comment type="caution">
    <text evidence="3">The sequence shown here is derived from an EMBL/GenBank/DDBJ whole genome shotgun (WGS) entry which is preliminary data.</text>
</comment>
<dbReference type="Proteomes" id="UP001592528">
    <property type="component" value="Unassembled WGS sequence"/>
</dbReference>
<evidence type="ECO:0000313" key="4">
    <source>
        <dbReference type="Proteomes" id="UP001592528"/>
    </source>
</evidence>
<keyword evidence="4" id="KW-1185">Reference proteome</keyword>
<gene>
    <name evidence="3" type="ORF">ACEZDJ_12335</name>
</gene>
<dbReference type="InterPro" id="IPR011009">
    <property type="entry name" value="Kinase-like_dom_sf"/>
</dbReference>
<dbReference type="Pfam" id="PF01636">
    <property type="entry name" value="APH"/>
    <property type="match status" value="1"/>
</dbReference>
<dbReference type="Gene3D" id="3.90.1200.10">
    <property type="match status" value="1"/>
</dbReference>
<dbReference type="RefSeq" id="WP_030252755.1">
    <property type="nucleotide sequence ID" value="NZ_JBHEZZ010000005.1"/>
</dbReference>
<name>A0ABV6UKU4_9ACTN</name>
<protein>
    <submittedName>
        <fullName evidence="3">Phosphotransferase</fullName>
    </submittedName>
</protein>
<dbReference type="EMBL" id="JBHEZZ010000005">
    <property type="protein sequence ID" value="MFC1402075.1"/>
    <property type="molecule type" value="Genomic_DNA"/>
</dbReference>
<accession>A0ABV6UKU4</accession>
<organism evidence="3 4">
    <name type="scientific">Streptacidiphilus cavernicola</name>
    <dbReference type="NCBI Taxonomy" id="3342716"/>
    <lineage>
        <taxon>Bacteria</taxon>
        <taxon>Bacillati</taxon>
        <taxon>Actinomycetota</taxon>
        <taxon>Actinomycetes</taxon>
        <taxon>Kitasatosporales</taxon>
        <taxon>Streptomycetaceae</taxon>
        <taxon>Streptacidiphilus</taxon>
    </lineage>
</organism>
<evidence type="ECO:0000256" key="1">
    <source>
        <dbReference type="SAM" id="MobiDB-lite"/>
    </source>
</evidence>